<feature type="region of interest" description="Disordered" evidence="1">
    <location>
        <begin position="266"/>
        <end position="292"/>
    </location>
</feature>
<evidence type="ECO:0000256" key="2">
    <source>
        <dbReference type="SAM" id="Phobius"/>
    </source>
</evidence>
<name>D3F2T6_CONWI</name>
<protein>
    <submittedName>
        <fullName evidence="3">Uncharacterized protein</fullName>
    </submittedName>
</protein>
<reference evidence="3 4" key="1">
    <citation type="journal article" date="2010" name="Stand. Genomic Sci.">
        <title>Complete genome sequence of Conexibacter woesei type strain (ID131577).</title>
        <authorList>
            <person name="Pukall R."/>
            <person name="Lapidus A."/>
            <person name="Glavina Del Rio T."/>
            <person name="Copeland A."/>
            <person name="Tice H."/>
            <person name="Cheng J.-F."/>
            <person name="Lucas S."/>
            <person name="Chen F."/>
            <person name="Nolan M."/>
            <person name="Bruce D."/>
            <person name="Goodwin L."/>
            <person name="Pitluck S."/>
            <person name="Mavromatis K."/>
            <person name="Ivanova N."/>
            <person name="Ovchinnikova G."/>
            <person name="Pati A."/>
            <person name="Chen A."/>
            <person name="Palaniappan K."/>
            <person name="Land M."/>
            <person name="Hauser L."/>
            <person name="Chang Y.-J."/>
            <person name="Jeffries C.D."/>
            <person name="Chain P."/>
            <person name="Meincke L."/>
            <person name="Sims D."/>
            <person name="Brettin T."/>
            <person name="Detter J.C."/>
            <person name="Rohde M."/>
            <person name="Goeker M."/>
            <person name="Bristow J."/>
            <person name="Eisen J.A."/>
            <person name="Markowitz V."/>
            <person name="Kyrpides N.C."/>
            <person name="Klenk H.-P."/>
            <person name="Hugenholtz P."/>
        </authorList>
    </citation>
    <scope>NUCLEOTIDE SEQUENCE [LARGE SCALE GENOMIC DNA]</scope>
    <source>
        <strain evidence="4">DSM 14684 / CIP 108061 / JCM 11494 / NBRC 100937 / ID131577</strain>
    </source>
</reference>
<gene>
    <name evidence="3" type="ordered locus">Cwoe_5816</name>
</gene>
<feature type="region of interest" description="Disordered" evidence="1">
    <location>
        <begin position="1"/>
        <end position="57"/>
    </location>
</feature>
<dbReference type="HOGENOM" id="CLU_843880_0_0_11"/>
<feature type="transmembrane region" description="Helical" evidence="2">
    <location>
        <begin position="64"/>
        <end position="83"/>
    </location>
</feature>
<dbReference type="KEGG" id="cwo:Cwoe_5816"/>
<sequence precursor="true">MFGRRRDDEDPFAALRDQAPGATTHVGAPRPDPASLGHPDGGNGGTGGDPERRRPRSRRVSDRFLILLTVLLALGGAGALVWMSERDANERGVGDERAGGGASGRSGSGSERGGAGDSDETRGDGRGSNRADFVQPVWMGDAIERVQSQLKRGERIGLLRVARDRVNAYTVLRDGRQRLISVDDELEVDTTSAGFAGSRRGVPLAAIDPQAPSRAVRGAARKGRFSPRKLDYLVLVAPIISGMETSWSLFFTDVAQRNRQWTAGRSGAPVLRLGERPPSGTTTSSNSTSSLTITRNGRTIKLDGAEAQRISACVRRAGTDAAKIQRCLP</sequence>
<feature type="compositionally biased region" description="Low complexity" evidence="1">
    <location>
        <begin position="279"/>
        <end position="292"/>
    </location>
</feature>
<keyword evidence="4" id="KW-1185">Reference proteome</keyword>
<feature type="region of interest" description="Disordered" evidence="1">
    <location>
        <begin position="90"/>
        <end position="131"/>
    </location>
</feature>
<keyword evidence="2" id="KW-0472">Membrane</keyword>
<dbReference type="Proteomes" id="UP000008229">
    <property type="component" value="Chromosome"/>
</dbReference>
<keyword evidence="2" id="KW-0812">Transmembrane</keyword>
<evidence type="ECO:0000313" key="3">
    <source>
        <dbReference type="EMBL" id="ADB54217.1"/>
    </source>
</evidence>
<dbReference type="STRING" id="469383.Cwoe_5816"/>
<accession>D3F2T6</accession>
<feature type="compositionally biased region" description="Gly residues" evidence="1">
    <location>
        <begin position="99"/>
        <end position="116"/>
    </location>
</feature>
<proteinExistence type="predicted"/>
<organism evidence="3 4">
    <name type="scientific">Conexibacter woesei (strain DSM 14684 / CCUG 47730 / CIP 108061 / JCM 11494 / NBRC 100937 / ID131577)</name>
    <dbReference type="NCBI Taxonomy" id="469383"/>
    <lineage>
        <taxon>Bacteria</taxon>
        <taxon>Bacillati</taxon>
        <taxon>Actinomycetota</taxon>
        <taxon>Thermoleophilia</taxon>
        <taxon>Solirubrobacterales</taxon>
        <taxon>Conexibacteraceae</taxon>
        <taxon>Conexibacter</taxon>
    </lineage>
</organism>
<feature type="compositionally biased region" description="Gly residues" evidence="1">
    <location>
        <begin position="39"/>
        <end position="48"/>
    </location>
</feature>
<dbReference type="AlphaFoldDB" id="D3F2T6"/>
<evidence type="ECO:0000256" key="1">
    <source>
        <dbReference type="SAM" id="MobiDB-lite"/>
    </source>
</evidence>
<feature type="compositionally biased region" description="Basic and acidic residues" evidence="1">
    <location>
        <begin position="119"/>
        <end position="129"/>
    </location>
</feature>
<keyword evidence="2" id="KW-1133">Transmembrane helix</keyword>
<evidence type="ECO:0000313" key="4">
    <source>
        <dbReference type="Proteomes" id="UP000008229"/>
    </source>
</evidence>
<dbReference type="EMBL" id="CP001854">
    <property type="protein sequence ID" value="ADB54217.1"/>
    <property type="molecule type" value="Genomic_DNA"/>
</dbReference>
<dbReference type="RefSeq" id="WP_012937268.1">
    <property type="nucleotide sequence ID" value="NC_013739.1"/>
</dbReference>
<reference evidence="4" key="2">
    <citation type="submission" date="2010-01" db="EMBL/GenBank/DDBJ databases">
        <title>The complete genome of Conexibacter woesei DSM 14684.</title>
        <authorList>
            <consortium name="US DOE Joint Genome Institute (JGI-PGF)"/>
            <person name="Lucas S."/>
            <person name="Copeland A."/>
            <person name="Lapidus A."/>
            <person name="Glavina del Rio T."/>
            <person name="Dalin E."/>
            <person name="Tice H."/>
            <person name="Bruce D."/>
            <person name="Goodwin L."/>
            <person name="Pitluck S."/>
            <person name="Kyrpides N."/>
            <person name="Mavromatis K."/>
            <person name="Ivanova N."/>
            <person name="Mikhailova N."/>
            <person name="Chertkov O."/>
            <person name="Brettin T."/>
            <person name="Detter J.C."/>
            <person name="Han C."/>
            <person name="Larimer F."/>
            <person name="Land M."/>
            <person name="Hauser L."/>
            <person name="Markowitz V."/>
            <person name="Cheng J.-F."/>
            <person name="Hugenholtz P."/>
            <person name="Woyke T."/>
            <person name="Wu D."/>
            <person name="Pukall R."/>
            <person name="Steenblock K."/>
            <person name="Schneider S."/>
            <person name="Klenk H.-P."/>
            <person name="Eisen J.A."/>
        </authorList>
    </citation>
    <scope>NUCLEOTIDE SEQUENCE [LARGE SCALE GENOMIC DNA]</scope>
    <source>
        <strain evidence="4">DSM 14684 / CIP 108061 / JCM 11494 / NBRC 100937 / ID131577</strain>
    </source>
</reference>